<reference evidence="2 3" key="1">
    <citation type="submission" date="2016-10" db="EMBL/GenBank/DDBJ databases">
        <authorList>
            <person name="de Groot N.N."/>
        </authorList>
    </citation>
    <scope>NUCLEOTIDE SEQUENCE [LARGE SCALE GENOMIC DNA]</scope>
    <source>
        <strain evidence="2 3">U95</strain>
    </source>
</reference>
<evidence type="ECO:0000259" key="1">
    <source>
        <dbReference type="Pfam" id="PF05171"/>
    </source>
</evidence>
<dbReference type="Pfam" id="PF05171">
    <property type="entry name" value="HemS"/>
    <property type="match status" value="2"/>
</dbReference>
<evidence type="ECO:0000313" key="2">
    <source>
        <dbReference type="EMBL" id="SCZ60871.1"/>
    </source>
</evidence>
<dbReference type="CDD" id="cd16830">
    <property type="entry name" value="HemS-like_N"/>
    <property type="match status" value="1"/>
</dbReference>
<dbReference type="AlphaFoldDB" id="A0A1G5QHR0"/>
<protein>
    <submittedName>
        <fullName evidence="2">Putative hemin transport protein</fullName>
    </submittedName>
</protein>
<dbReference type="Gene3D" id="3.40.1570.10">
    <property type="entry name" value="HemS/ChuS/ChuX like domains"/>
    <property type="match status" value="2"/>
</dbReference>
<evidence type="ECO:0000313" key="3">
    <source>
        <dbReference type="Proteomes" id="UP000198767"/>
    </source>
</evidence>
<accession>A0A1G5QHR0</accession>
<dbReference type="OrthoDB" id="316630at2"/>
<sequence>MAETEISFPSGAEIRAEIAESPNLRSRDLAHKLGLSEAQLVAAQVGHGAVRLQADLDLLFPQLTGLGEVMALTRNESCVIEKVGVYDNYHSGKHASMVLNDAIDMRMFPSHWITAFAVETAADNGVRRSIQVFDAAGDAVHKIHLRATSNLGHWDNLVAELRHAEQSDTLEVAPRQPTETPKGDPAKVDILRAEWAKMTDTHQFMRLTSKLKMNRLGAYRMVGAPMARALDVAAVNQMLERLAGSGVEIMFFVGNRGCIEIHGGAFETLKPMGPWQNILDPGFNVHLRLDHIAEVWAVNKPTQRGDAISVETFDKDGGLIFQIFGRKTEEADSRGAWNDLVASLPALRTEQELA</sequence>
<feature type="domain" description="Haemin-degrading HemS/ChuX" evidence="1">
    <location>
        <begin position="212"/>
        <end position="344"/>
    </location>
</feature>
<proteinExistence type="predicted"/>
<dbReference type="SUPFAM" id="SSF144064">
    <property type="entry name" value="Heme iron utilization protein-like"/>
    <property type="match status" value="1"/>
</dbReference>
<feature type="domain" description="Haemin-degrading HemS/ChuX" evidence="1">
    <location>
        <begin position="34"/>
        <end position="161"/>
    </location>
</feature>
<name>A0A1G5QHR0_9RHOB</name>
<dbReference type="GO" id="GO:0006826">
    <property type="term" value="P:iron ion transport"/>
    <property type="evidence" value="ECO:0007669"/>
    <property type="project" value="InterPro"/>
</dbReference>
<dbReference type="InterPro" id="IPR007845">
    <property type="entry name" value="HemS/ChuX_dom"/>
</dbReference>
<keyword evidence="3" id="KW-1185">Reference proteome</keyword>
<dbReference type="EMBL" id="FMWG01000004">
    <property type="protein sequence ID" value="SCZ60871.1"/>
    <property type="molecule type" value="Genomic_DNA"/>
</dbReference>
<dbReference type="CDD" id="cd16831">
    <property type="entry name" value="HemS-like_C"/>
    <property type="match status" value="1"/>
</dbReference>
<gene>
    <name evidence="2" type="ORF">SAMN04488118_104167</name>
</gene>
<dbReference type="RefSeq" id="WP_090217896.1">
    <property type="nucleotide sequence ID" value="NZ_FMWG01000004.1"/>
</dbReference>
<dbReference type="STRING" id="1156985.SAMN04488118_104167"/>
<dbReference type="Proteomes" id="UP000198767">
    <property type="component" value="Unassembled WGS sequence"/>
</dbReference>
<dbReference type="InterPro" id="IPR053733">
    <property type="entry name" value="Heme_Transport_Util_sf"/>
</dbReference>
<organism evidence="2 3">
    <name type="scientific">Epibacterium ulvae</name>
    <dbReference type="NCBI Taxonomy" id="1156985"/>
    <lineage>
        <taxon>Bacteria</taxon>
        <taxon>Pseudomonadati</taxon>
        <taxon>Pseudomonadota</taxon>
        <taxon>Alphaproteobacteria</taxon>
        <taxon>Rhodobacterales</taxon>
        <taxon>Roseobacteraceae</taxon>
        <taxon>Epibacterium</taxon>
    </lineage>
</organism>